<sequence>IFALTVGEVAHSPVVDIPGEASIVAAAARMADFGVGSILLRDADGRVAGIVTDRDFRYKVLARGGDMTRPVREIMSSPVCVVDHKEACFGALTVMMQRRVHHLAVERDGDVTGMVTSHDILALQGRSPFSLFADIEAARDVSSLAGLCERIPRTARALLEDGAGASHVGRMLSMVWDAVLERVLTLIQGELGPPPAPFCWLALGDAGRMEQVPGEPPDGVVVYQDPPEEEAVRCRDYFAGFSRMALAHVRTICHAPETRGGFSGSRSLAFAEWTAFFSGHAADDRPESAVLAFALCEARPVFGFFDLGKRLCREIRERAVRDAHFLARVSRTLFPEHPPLAVYAGQVVDAFGKGERHFDVKALGLAPLAGFAALSALAHGLPGGHTLSRLAALRDSGRLNPEACDRIATAVDFLMHLRLAHRLGQARSGRSPGEMDDLVVAADLDPLAVRMLKDVFSAAALAQALIADRSGLNREAT</sequence>
<feature type="domain" description="CBS" evidence="3">
    <location>
        <begin position="10"/>
        <end position="67"/>
    </location>
</feature>
<dbReference type="Proteomes" id="UP000469724">
    <property type="component" value="Unassembled WGS sequence"/>
</dbReference>
<feature type="non-terminal residue" evidence="4">
    <location>
        <position position="1"/>
    </location>
</feature>
<reference evidence="4 5" key="1">
    <citation type="submission" date="2020-02" db="EMBL/GenBank/DDBJ databases">
        <title>Comparative genomics of sulfur disproportionating microorganisms.</title>
        <authorList>
            <person name="Ward L.M."/>
            <person name="Bertran E."/>
            <person name="Johnston D.T."/>
        </authorList>
    </citation>
    <scope>NUCLEOTIDE SEQUENCE [LARGE SCALE GENOMIC DNA]</scope>
    <source>
        <strain evidence="4 5">DSM 3696</strain>
    </source>
</reference>
<dbReference type="Gene3D" id="3.10.580.10">
    <property type="entry name" value="CBS-domain"/>
    <property type="match status" value="1"/>
</dbReference>
<dbReference type="RefSeq" id="WP_163303858.1">
    <property type="nucleotide sequence ID" value="NZ_JAAGRQ010000143.1"/>
</dbReference>
<evidence type="ECO:0000256" key="2">
    <source>
        <dbReference type="PROSITE-ProRule" id="PRU00703"/>
    </source>
</evidence>
<dbReference type="InterPro" id="IPR018821">
    <property type="entry name" value="DUF294_put_nucleoTrafse_sb-bd"/>
</dbReference>
<dbReference type="SMART" id="SM00116">
    <property type="entry name" value="CBS"/>
    <property type="match status" value="2"/>
</dbReference>
<proteinExistence type="predicted"/>
<dbReference type="InterPro" id="IPR005105">
    <property type="entry name" value="GlnD_Uridyltrans_N"/>
</dbReference>
<gene>
    <name evidence="4" type="ORF">G3N56_18815</name>
</gene>
<keyword evidence="5" id="KW-1185">Reference proteome</keyword>
<dbReference type="InterPro" id="IPR051257">
    <property type="entry name" value="Diverse_CBS-Domain"/>
</dbReference>
<dbReference type="Pfam" id="PF10335">
    <property type="entry name" value="DUF294_C"/>
    <property type="match status" value="1"/>
</dbReference>
<dbReference type="EMBL" id="JAAGRQ010000143">
    <property type="protein sequence ID" value="NDY58793.1"/>
    <property type="molecule type" value="Genomic_DNA"/>
</dbReference>
<organism evidence="4 5">
    <name type="scientific">Desulfolutivibrio sulfodismutans</name>
    <dbReference type="NCBI Taxonomy" id="63561"/>
    <lineage>
        <taxon>Bacteria</taxon>
        <taxon>Pseudomonadati</taxon>
        <taxon>Thermodesulfobacteriota</taxon>
        <taxon>Desulfovibrionia</taxon>
        <taxon>Desulfovibrionales</taxon>
        <taxon>Desulfovibrionaceae</taxon>
        <taxon>Desulfolutivibrio</taxon>
    </lineage>
</organism>
<keyword evidence="1 2" id="KW-0129">CBS domain</keyword>
<accession>A0A7K3NSF2</accession>
<dbReference type="Pfam" id="PF03445">
    <property type="entry name" value="DUF294"/>
    <property type="match status" value="1"/>
</dbReference>
<evidence type="ECO:0000313" key="5">
    <source>
        <dbReference type="Proteomes" id="UP000469724"/>
    </source>
</evidence>
<dbReference type="PANTHER" id="PTHR43080">
    <property type="entry name" value="CBS DOMAIN-CONTAINING PROTEIN CBSX3, MITOCHONDRIAL"/>
    <property type="match status" value="1"/>
</dbReference>
<dbReference type="GO" id="GO:0008773">
    <property type="term" value="F:[protein-PII] uridylyltransferase activity"/>
    <property type="evidence" value="ECO:0007669"/>
    <property type="project" value="InterPro"/>
</dbReference>
<dbReference type="InterPro" id="IPR000644">
    <property type="entry name" value="CBS_dom"/>
</dbReference>
<evidence type="ECO:0000256" key="1">
    <source>
        <dbReference type="ARBA" id="ARBA00023122"/>
    </source>
</evidence>
<protein>
    <submittedName>
        <fullName evidence="4">CBS domain-containing protein</fullName>
    </submittedName>
</protein>
<feature type="domain" description="CBS" evidence="3">
    <location>
        <begin position="75"/>
        <end position="131"/>
    </location>
</feature>
<dbReference type="Pfam" id="PF00571">
    <property type="entry name" value="CBS"/>
    <property type="match status" value="2"/>
</dbReference>
<dbReference type="PROSITE" id="PS51371">
    <property type="entry name" value="CBS"/>
    <property type="match status" value="2"/>
</dbReference>
<evidence type="ECO:0000259" key="3">
    <source>
        <dbReference type="PROSITE" id="PS51371"/>
    </source>
</evidence>
<dbReference type="InterPro" id="IPR046342">
    <property type="entry name" value="CBS_dom_sf"/>
</dbReference>
<dbReference type="PANTHER" id="PTHR43080:SF2">
    <property type="entry name" value="CBS DOMAIN-CONTAINING PROTEIN"/>
    <property type="match status" value="1"/>
</dbReference>
<evidence type="ECO:0000313" key="4">
    <source>
        <dbReference type="EMBL" id="NDY58793.1"/>
    </source>
</evidence>
<dbReference type="AlphaFoldDB" id="A0A7K3NSF2"/>
<dbReference type="SUPFAM" id="SSF54631">
    <property type="entry name" value="CBS-domain pair"/>
    <property type="match status" value="1"/>
</dbReference>
<comment type="caution">
    <text evidence="4">The sequence shown here is derived from an EMBL/GenBank/DDBJ whole genome shotgun (WGS) entry which is preliminary data.</text>
</comment>
<name>A0A7K3NSF2_9BACT</name>